<dbReference type="Gene3D" id="3.30.300.30">
    <property type="match status" value="1"/>
</dbReference>
<evidence type="ECO:0000256" key="12">
    <source>
        <dbReference type="ARBA" id="ARBA00023136"/>
    </source>
</evidence>
<dbReference type="SUPFAM" id="SSF56801">
    <property type="entry name" value="Acetyl-CoA synthetase-like"/>
    <property type="match status" value="1"/>
</dbReference>
<keyword evidence="11" id="KW-0445">Lipid transport</keyword>
<feature type="domain" description="AMP-dependent synthetase/ligase" evidence="23">
    <location>
        <begin position="103"/>
        <end position="438"/>
    </location>
</feature>
<comment type="catalytic activity">
    <reaction evidence="18">
        <text>tetracosanoate + ATP + CoA = tetracosanoyl-CoA + AMP + diphosphate</text>
        <dbReference type="Rhea" id="RHEA:33639"/>
        <dbReference type="ChEBI" id="CHEBI:30616"/>
        <dbReference type="ChEBI" id="CHEBI:31014"/>
        <dbReference type="ChEBI" id="CHEBI:33019"/>
        <dbReference type="ChEBI" id="CHEBI:57287"/>
        <dbReference type="ChEBI" id="CHEBI:65052"/>
        <dbReference type="ChEBI" id="CHEBI:456215"/>
    </reaction>
    <physiologicalReaction direction="left-to-right" evidence="18">
        <dbReference type="Rhea" id="RHEA:33640"/>
    </physiologicalReaction>
</comment>
<evidence type="ECO:0000256" key="6">
    <source>
        <dbReference type="ARBA" id="ARBA00022692"/>
    </source>
</evidence>
<keyword evidence="8" id="KW-0443">Lipid metabolism</keyword>
<evidence type="ECO:0000256" key="7">
    <source>
        <dbReference type="ARBA" id="ARBA00022741"/>
    </source>
</evidence>
<evidence type="ECO:0000256" key="21">
    <source>
        <dbReference type="ARBA" id="ARBA00078285"/>
    </source>
</evidence>
<evidence type="ECO:0000256" key="2">
    <source>
        <dbReference type="ARBA" id="ARBA00006432"/>
    </source>
</evidence>
<dbReference type="InterPro" id="IPR020845">
    <property type="entry name" value="AMP-binding_CS"/>
</dbReference>
<evidence type="ECO:0000256" key="11">
    <source>
        <dbReference type="ARBA" id="ARBA00023055"/>
    </source>
</evidence>
<evidence type="ECO:0000256" key="20">
    <source>
        <dbReference type="ARBA" id="ARBA00068795"/>
    </source>
</evidence>
<dbReference type="PANTHER" id="PTHR43107">
    <property type="entry name" value="LONG-CHAIN FATTY ACID TRANSPORT PROTEIN"/>
    <property type="match status" value="1"/>
</dbReference>
<dbReference type="GO" id="GO:0044539">
    <property type="term" value="P:long-chain fatty acid import into cell"/>
    <property type="evidence" value="ECO:0007669"/>
    <property type="project" value="TreeGrafter"/>
</dbReference>
<dbReference type="InterPro" id="IPR045851">
    <property type="entry name" value="AMP-bd_C_sf"/>
</dbReference>
<comment type="caution">
    <text evidence="25">The sequence shown here is derived from an EMBL/GenBank/DDBJ whole genome shotgun (WGS) entry which is preliminary data.</text>
</comment>
<evidence type="ECO:0000256" key="10">
    <source>
        <dbReference type="ARBA" id="ARBA00022989"/>
    </source>
</evidence>
<comment type="subcellular location">
    <subcellularLocation>
        <location evidence="1">Cell membrane</location>
        <topology evidence="1">Multi-pass membrane protein</topology>
    </subcellularLocation>
    <subcellularLocation>
        <location evidence="17">Peroxisome membrane</location>
    </subcellularLocation>
</comment>
<dbReference type="GO" id="GO:0005324">
    <property type="term" value="F:long-chain fatty acid transmembrane transporter activity"/>
    <property type="evidence" value="ECO:0007669"/>
    <property type="project" value="TreeGrafter"/>
</dbReference>
<protein>
    <recommendedName>
        <fullName evidence="20">Very long-chain fatty acid transport protein</fullName>
        <ecNumber evidence="14">6.2.1.3</ecNumber>
    </recommendedName>
    <alternativeName>
        <fullName evidence="16">Long-chain-fatty-acid--CoA ligase</fullName>
    </alternativeName>
    <alternativeName>
        <fullName evidence="21">Very-long-chain acyl-CoA synthetase</fullName>
    </alternativeName>
</protein>
<evidence type="ECO:0000256" key="3">
    <source>
        <dbReference type="ARBA" id="ARBA00022448"/>
    </source>
</evidence>
<dbReference type="EMBL" id="JAIZAY010000014">
    <property type="protein sequence ID" value="KAJ8028905.1"/>
    <property type="molecule type" value="Genomic_DNA"/>
</dbReference>
<dbReference type="FunFam" id="3.40.50.12780:FF:000019">
    <property type="entry name" value="Long-chain fatty acid transporter"/>
    <property type="match status" value="1"/>
</dbReference>
<keyword evidence="7" id="KW-0547">Nucleotide-binding</keyword>
<evidence type="ECO:0000256" key="13">
    <source>
        <dbReference type="ARBA" id="ARBA00023140"/>
    </source>
</evidence>
<evidence type="ECO:0000256" key="17">
    <source>
        <dbReference type="ARBA" id="ARBA00046271"/>
    </source>
</evidence>
<evidence type="ECO:0000256" key="14">
    <source>
        <dbReference type="ARBA" id="ARBA00026121"/>
    </source>
</evidence>
<proteinExistence type="inferred from homology"/>
<dbReference type="InterPro" id="IPR025110">
    <property type="entry name" value="AMP-bd_C"/>
</dbReference>
<evidence type="ECO:0000259" key="23">
    <source>
        <dbReference type="Pfam" id="PF00501"/>
    </source>
</evidence>
<comment type="similarity">
    <text evidence="2">Belongs to the ATP-dependent AMP-binding enzyme family.</text>
</comment>
<keyword evidence="8" id="KW-0276">Fatty acid metabolism</keyword>
<keyword evidence="9" id="KW-0067">ATP-binding</keyword>
<sequence>MVNTGVLAKFTDTQYLTSCLAAVYSYLKPNLERSPRVKMLPFVTSLVSYCVYALLGLGVPSLIIYILYPPILWDLRYIRRLIRIEKGKKKYFGSNFTILDQYEKQVRVQGTKNFLLFQNQQYTYSDVNKQANKIMNYLVRNNEVKLRDVVCLLMYNEPAFIWTWLGIAKCGATTALLNNHLRGKSLIHCIKISEGKKIICGRDAELMEALIEIKSDLDELGIQVFVLGHLDTPLPSDDFKDLTKLSVNSSDENNLDARKGLDILKDTCVYIYTSGTTGLPKATRMQYRRIYSTSMIMTLFDIQPDDVFYICLPLYHSAAFGVALQGIINVGATAALRKKFSVREFWSDVRQYRATVIHYIGETARYLVQAPCSDQDGVYPHGCIRLGVGNGMPSDIWREFQERFNIKRIGEFYGASEGNFLISNLDGKVGTVGRYTPLIKYLLRVLQILECDMETAEPIRSPDGLCKICPRGKPGLLATKISRRLPLDGYIGDKILTEKKMIRNVLRKGDVYFNTGDLMMIDVDGYVYFKDRLGNTFRWKGENVATTEVELAILENKQIESANVYGVKIEGKDGRAGMASLVLKKNESLNCQKFYTHVMDRLPSYACPKFVRIKDSIEVTGTYKHRKVNLIKEGFDPRSISDPMFYMNDGEKTYSILDEEAFNSIQSGSIRM</sequence>
<comment type="function">
    <text evidence="19">Acyl-CoA synthetase required for both the import of long chain fatty acids (LCFAs) (C14-C18) and the activation very long chain fatty acids (VLCFAs) (C20-C26) by esterification of the fatty acids into metabolically active CoA-thioesters for subsequent degradation or incorporation into phospholipids. The transport and fatty acyl-CoA synthetase activities are genetically separable and are thus independent activities. Esterifies VLCFAs in the peroxisome matrix. The VLCFAs are actively transported into peroxisomes by a PXA1-PXA2 heterodimeric transporter in the peroxisomal membrane.</text>
</comment>
<evidence type="ECO:0000313" key="25">
    <source>
        <dbReference type="EMBL" id="KAJ8028905.1"/>
    </source>
</evidence>
<evidence type="ECO:0000256" key="5">
    <source>
        <dbReference type="ARBA" id="ARBA00022598"/>
    </source>
</evidence>
<feature type="transmembrane region" description="Helical" evidence="22">
    <location>
        <begin position="39"/>
        <end position="68"/>
    </location>
</feature>
<dbReference type="Pfam" id="PF13193">
    <property type="entry name" value="AMP-binding_C"/>
    <property type="match status" value="1"/>
</dbReference>
<keyword evidence="26" id="KW-1185">Reference proteome</keyword>
<keyword evidence="3" id="KW-0813">Transport</keyword>
<dbReference type="Proteomes" id="UP001152320">
    <property type="component" value="Chromosome 14"/>
</dbReference>
<dbReference type="GO" id="GO:0005778">
    <property type="term" value="C:peroxisomal membrane"/>
    <property type="evidence" value="ECO:0007669"/>
    <property type="project" value="UniProtKB-SubCell"/>
</dbReference>
<dbReference type="NCBIfam" id="NF006134">
    <property type="entry name" value="PRK08279.1"/>
    <property type="match status" value="1"/>
</dbReference>
<dbReference type="OrthoDB" id="288590at2759"/>
<evidence type="ECO:0000256" key="4">
    <source>
        <dbReference type="ARBA" id="ARBA00022475"/>
    </source>
</evidence>
<dbReference type="InterPro" id="IPR042099">
    <property type="entry name" value="ANL_N_sf"/>
</dbReference>
<name>A0A9Q1H197_HOLLE</name>
<evidence type="ECO:0000256" key="22">
    <source>
        <dbReference type="SAM" id="Phobius"/>
    </source>
</evidence>
<keyword evidence="6 22" id="KW-0812">Transmembrane</keyword>
<dbReference type="AlphaFoldDB" id="A0A9Q1H197"/>
<keyword evidence="13" id="KW-0576">Peroxisome</keyword>
<evidence type="ECO:0000313" key="26">
    <source>
        <dbReference type="Proteomes" id="UP001152320"/>
    </source>
</evidence>
<accession>A0A9Q1H197</accession>
<keyword evidence="5" id="KW-0436">Ligase</keyword>
<dbReference type="FunFam" id="3.30.300.30:FF:000002">
    <property type="entry name" value="Long-chain fatty acid transport protein 1"/>
    <property type="match status" value="1"/>
</dbReference>
<dbReference type="GO" id="GO:0005789">
    <property type="term" value="C:endoplasmic reticulum membrane"/>
    <property type="evidence" value="ECO:0007669"/>
    <property type="project" value="TreeGrafter"/>
</dbReference>
<dbReference type="Pfam" id="PF00501">
    <property type="entry name" value="AMP-binding"/>
    <property type="match status" value="1"/>
</dbReference>
<evidence type="ECO:0000256" key="8">
    <source>
        <dbReference type="ARBA" id="ARBA00022832"/>
    </source>
</evidence>
<dbReference type="InterPro" id="IPR000873">
    <property type="entry name" value="AMP-dep_synth/lig_dom"/>
</dbReference>
<dbReference type="Gene3D" id="3.40.50.12780">
    <property type="entry name" value="N-terminal domain of ligase-like"/>
    <property type="match status" value="1"/>
</dbReference>
<evidence type="ECO:0000256" key="16">
    <source>
        <dbReference type="ARBA" id="ARBA00041297"/>
    </source>
</evidence>
<dbReference type="PANTHER" id="PTHR43107:SF22">
    <property type="entry name" value="VERY LONG-CHAIN ACYL-COA SYNTHETASE"/>
    <property type="match status" value="1"/>
</dbReference>
<dbReference type="GO" id="GO:0005524">
    <property type="term" value="F:ATP binding"/>
    <property type="evidence" value="ECO:0007669"/>
    <property type="project" value="UniProtKB-KW"/>
</dbReference>
<evidence type="ECO:0000256" key="9">
    <source>
        <dbReference type="ARBA" id="ARBA00022840"/>
    </source>
</evidence>
<evidence type="ECO:0000256" key="19">
    <source>
        <dbReference type="ARBA" id="ARBA00060276"/>
    </source>
</evidence>
<evidence type="ECO:0000256" key="15">
    <source>
        <dbReference type="ARBA" id="ARBA00036527"/>
    </source>
</evidence>
<evidence type="ECO:0000256" key="1">
    <source>
        <dbReference type="ARBA" id="ARBA00004651"/>
    </source>
</evidence>
<keyword evidence="4" id="KW-1003">Cell membrane</keyword>
<comment type="catalytic activity">
    <reaction evidence="15">
        <text>a very long-chain fatty acid + ATP + CoA = a very long-chain fatty acyl-CoA + AMP + diphosphate</text>
        <dbReference type="Rhea" id="RHEA:54536"/>
        <dbReference type="ChEBI" id="CHEBI:30616"/>
        <dbReference type="ChEBI" id="CHEBI:33019"/>
        <dbReference type="ChEBI" id="CHEBI:57287"/>
        <dbReference type="ChEBI" id="CHEBI:58950"/>
        <dbReference type="ChEBI" id="CHEBI:138261"/>
        <dbReference type="ChEBI" id="CHEBI:456215"/>
    </reaction>
    <physiologicalReaction direction="left-to-right" evidence="15">
        <dbReference type="Rhea" id="RHEA:54537"/>
    </physiologicalReaction>
</comment>
<dbReference type="PROSITE" id="PS00455">
    <property type="entry name" value="AMP_BINDING"/>
    <property type="match status" value="1"/>
</dbReference>
<keyword evidence="12 22" id="KW-0472">Membrane</keyword>
<evidence type="ECO:0000256" key="18">
    <source>
        <dbReference type="ARBA" id="ARBA00048666"/>
    </source>
</evidence>
<organism evidence="25 26">
    <name type="scientific">Holothuria leucospilota</name>
    <name type="common">Black long sea cucumber</name>
    <name type="synonym">Mertensiothuria leucospilota</name>
    <dbReference type="NCBI Taxonomy" id="206669"/>
    <lineage>
        <taxon>Eukaryota</taxon>
        <taxon>Metazoa</taxon>
        <taxon>Echinodermata</taxon>
        <taxon>Eleutherozoa</taxon>
        <taxon>Echinozoa</taxon>
        <taxon>Holothuroidea</taxon>
        <taxon>Aspidochirotacea</taxon>
        <taxon>Aspidochirotida</taxon>
        <taxon>Holothuriidae</taxon>
        <taxon>Holothuria</taxon>
    </lineage>
</organism>
<dbReference type="GO" id="GO:0004467">
    <property type="term" value="F:long-chain fatty acid-CoA ligase activity"/>
    <property type="evidence" value="ECO:0007669"/>
    <property type="project" value="UniProtKB-EC"/>
</dbReference>
<dbReference type="EC" id="6.2.1.3" evidence="14"/>
<dbReference type="GO" id="GO:0005886">
    <property type="term" value="C:plasma membrane"/>
    <property type="evidence" value="ECO:0007669"/>
    <property type="project" value="UniProtKB-SubCell"/>
</dbReference>
<evidence type="ECO:0000259" key="24">
    <source>
        <dbReference type="Pfam" id="PF13193"/>
    </source>
</evidence>
<gene>
    <name evidence="25" type="ORF">HOLleu_28160</name>
</gene>
<keyword evidence="10 22" id="KW-1133">Transmembrane helix</keyword>
<reference evidence="25" key="1">
    <citation type="submission" date="2021-10" db="EMBL/GenBank/DDBJ databases">
        <title>Tropical sea cucumber genome reveals ecological adaptation and Cuvierian tubules defense mechanism.</title>
        <authorList>
            <person name="Chen T."/>
        </authorList>
    </citation>
    <scope>NUCLEOTIDE SEQUENCE</scope>
    <source>
        <strain evidence="25">Nanhai2018</strain>
        <tissue evidence="25">Muscle</tissue>
    </source>
</reference>
<feature type="domain" description="AMP-binding enzyme C-terminal" evidence="24">
    <location>
        <begin position="548"/>
        <end position="623"/>
    </location>
</feature>